<keyword evidence="3" id="KW-1185">Reference proteome</keyword>
<protein>
    <submittedName>
        <fullName evidence="2">Uncharacterized protein</fullName>
    </submittedName>
</protein>
<feature type="region of interest" description="Disordered" evidence="1">
    <location>
        <begin position="442"/>
        <end position="476"/>
    </location>
</feature>
<comment type="caution">
    <text evidence="2">The sequence shown here is derived from an EMBL/GenBank/DDBJ whole genome shotgun (WGS) entry which is preliminary data.</text>
</comment>
<feature type="compositionally biased region" description="Basic residues" evidence="1">
    <location>
        <begin position="584"/>
        <end position="599"/>
    </location>
</feature>
<feature type="region of interest" description="Disordered" evidence="1">
    <location>
        <begin position="800"/>
        <end position="861"/>
    </location>
</feature>
<dbReference type="AlphaFoldDB" id="A0AAD1XK96"/>
<name>A0AAD1XK96_EUPCR</name>
<evidence type="ECO:0000313" key="3">
    <source>
        <dbReference type="Proteomes" id="UP001295684"/>
    </source>
</evidence>
<feature type="compositionally biased region" description="Polar residues" evidence="1">
    <location>
        <begin position="622"/>
        <end position="640"/>
    </location>
</feature>
<gene>
    <name evidence="2" type="ORF">ECRASSUSDP1_LOCUS15584</name>
</gene>
<evidence type="ECO:0000256" key="1">
    <source>
        <dbReference type="SAM" id="MobiDB-lite"/>
    </source>
</evidence>
<feature type="compositionally biased region" description="Polar residues" evidence="1">
    <location>
        <begin position="807"/>
        <end position="816"/>
    </location>
</feature>
<reference evidence="2" key="1">
    <citation type="submission" date="2023-07" db="EMBL/GenBank/DDBJ databases">
        <authorList>
            <consortium name="AG Swart"/>
            <person name="Singh M."/>
            <person name="Singh A."/>
            <person name="Seah K."/>
            <person name="Emmerich C."/>
        </authorList>
    </citation>
    <scope>NUCLEOTIDE SEQUENCE</scope>
    <source>
        <strain evidence="2">DP1</strain>
    </source>
</reference>
<feature type="compositionally biased region" description="Polar residues" evidence="1">
    <location>
        <begin position="104"/>
        <end position="117"/>
    </location>
</feature>
<dbReference type="EMBL" id="CAMPGE010015619">
    <property type="protein sequence ID" value="CAI2374232.1"/>
    <property type="molecule type" value="Genomic_DNA"/>
</dbReference>
<accession>A0AAD1XK96</accession>
<feature type="compositionally biased region" description="Basic and acidic residues" evidence="1">
    <location>
        <begin position="693"/>
        <end position="703"/>
    </location>
</feature>
<feature type="region of interest" description="Disordered" evidence="1">
    <location>
        <begin position="263"/>
        <end position="294"/>
    </location>
</feature>
<organism evidence="2 3">
    <name type="scientific">Euplotes crassus</name>
    <dbReference type="NCBI Taxonomy" id="5936"/>
    <lineage>
        <taxon>Eukaryota</taxon>
        <taxon>Sar</taxon>
        <taxon>Alveolata</taxon>
        <taxon>Ciliophora</taxon>
        <taxon>Intramacronucleata</taxon>
        <taxon>Spirotrichea</taxon>
        <taxon>Hypotrichia</taxon>
        <taxon>Euplotida</taxon>
        <taxon>Euplotidae</taxon>
        <taxon>Moneuplotes</taxon>
    </lineage>
</organism>
<sequence>MDKNTYKTFSSKAIPFGGQKKANSRINRRIMSHKKTIIENRKKALNNLGNRNFNIQKNVTMGLYQKKPVNLNRFKSPVPGISHRLATTIDGKNRTPNMKPRGRPNQNSRNDSSSITPLSLKRGFNKIKSKVPRSNYMAQLMGARKNPKHNHKNHNKMPESTKKVMLMKQDTLVTETDFSEFPDVAPKNSAPNRKNFKKIQTKIMSPNMRKLDMSKMRKKRKESLVEKILQGIAKGIRSPAGRQLKPLPNSRMALHRRAKMKNNGKNSHLSMGHRGDFGRHKKKTLPKTSNHNDMNMTSFISSRAFGDVHNKLKKLHSLMHSRPSKRSFVSNSRSGRRITLSNTKSPNFKDNAAERAKRYFSKKNGDIRNLERKRTNSINSVKLRNPKKFRNRIKSENDFESEAFRESNEYLNTDTVDNGPDEHSPAMLENFDHELENIPESSKFIGCSGKKSKKSSASKKTRKHVRYSIGPPEPTGKVAIDKAKLLRKATSRRNKDISITPIRDTQSRKRKDTATTQVLSMKNFGENRSVIRKRKIKLRQITFKKQRKLKNNRIKNSSEYSTASQKASKEFVFKSFMSGDSKNTKKSRNKSRSKQRGTIKIKNNLGTIQEEKGKKNKRGKMSNFNSNSNNQKLTKFSQGKKSFLKTKYPKNKGDRRRTICSVTSDDSADKGKIFSDRLPTSSRKISSRSGQKKSNENGSENRRYGSSYSYQSSVSDSEKDYDDLQEQKLLANMLQQSYVRRSTEFDGKGTPNLTDFQSKKRASSARSRESFFIPSMLNKEAEKNNKETKDKAKAIAVLEVSERLGDKSSNCDNQGDSSRQNSKSNNSKQLEVPNRPRKGNQISMTDIASVVDDTGRSHTNR</sequence>
<feature type="compositionally biased region" description="Polar residues" evidence="1">
    <location>
        <begin position="678"/>
        <end position="689"/>
    </location>
</feature>
<feature type="compositionally biased region" description="Low complexity" evidence="1">
    <location>
        <begin position="817"/>
        <end position="829"/>
    </location>
</feature>
<feature type="compositionally biased region" description="Low complexity" evidence="1">
    <location>
        <begin position="704"/>
        <end position="715"/>
    </location>
</feature>
<feature type="compositionally biased region" description="Basic residues" evidence="1">
    <location>
        <begin position="642"/>
        <end position="655"/>
    </location>
</feature>
<dbReference type="Proteomes" id="UP001295684">
    <property type="component" value="Unassembled WGS sequence"/>
</dbReference>
<feature type="region of interest" description="Disordered" evidence="1">
    <location>
        <begin position="579"/>
        <end position="721"/>
    </location>
</feature>
<proteinExistence type="predicted"/>
<feature type="region of interest" description="Disordered" evidence="1">
    <location>
        <begin position="320"/>
        <end position="348"/>
    </location>
</feature>
<feature type="compositionally biased region" description="Polar residues" evidence="1">
    <location>
        <begin position="327"/>
        <end position="348"/>
    </location>
</feature>
<feature type="region of interest" description="Disordered" evidence="1">
    <location>
        <begin position="87"/>
        <end position="124"/>
    </location>
</feature>
<feature type="region of interest" description="Disordered" evidence="1">
    <location>
        <begin position="742"/>
        <end position="768"/>
    </location>
</feature>
<feature type="compositionally biased region" description="Basic residues" evidence="1">
    <location>
        <begin position="450"/>
        <end position="466"/>
    </location>
</feature>
<evidence type="ECO:0000313" key="2">
    <source>
        <dbReference type="EMBL" id="CAI2374232.1"/>
    </source>
</evidence>